<reference evidence="2" key="1">
    <citation type="submission" date="2020-08" db="EMBL/GenBank/DDBJ databases">
        <title>Multicomponent nature underlies the extraordinary mechanical properties of spider dragline silk.</title>
        <authorList>
            <person name="Kono N."/>
            <person name="Nakamura H."/>
            <person name="Mori M."/>
            <person name="Yoshida Y."/>
            <person name="Ohtoshi R."/>
            <person name="Malay A.D."/>
            <person name="Moran D.A.P."/>
            <person name="Tomita M."/>
            <person name="Numata K."/>
            <person name="Arakawa K."/>
        </authorList>
    </citation>
    <scope>NUCLEOTIDE SEQUENCE</scope>
</reference>
<dbReference type="SUPFAM" id="SSF143011">
    <property type="entry name" value="RelE-like"/>
    <property type="match status" value="1"/>
</dbReference>
<evidence type="ECO:0000313" key="2">
    <source>
        <dbReference type="EMBL" id="GFY65142.1"/>
    </source>
</evidence>
<keyword evidence="1" id="KW-1277">Toxin-antitoxin system</keyword>
<dbReference type="Proteomes" id="UP000886998">
    <property type="component" value="Unassembled WGS sequence"/>
</dbReference>
<evidence type="ECO:0000313" key="3">
    <source>
        <dbReference type="Proteomes" id="UP000886998"/>
    </source>
</evidence>
<organism evidence="2 3">
    <name type="scientific">Trichonephila inaurata madagascariensis</name>
    <dbReference type="NCBI Taxonomy" id="2747483"/>
    <lineage>
        <taxon>Eukaryota</taxon>
        <taxon>Metazoa</taxon>
        <taxon>Ecdysozoa</taxon>
        <taxon>Arthropoda</taxon>
        <taxon>Chelicerata</taxon>
        <taxon>Arachnida</taxon>
        <taxon>Araneae</taxon>
        <taxon>Araneomorphae</taxon>
        <taxon>Entelegynae</taxon>
        <taxon>Araneoidea</taxon>
        <taxon>Nephilidae</taxon>
        <taxon>Trichonephila</taxon>
        <taxon>Trichonephila inaurata</taxon>
    </lineage>
</organism>
<gene>
    <name evidence="2" type="primary">COM42_04505</name>
    <name evidence="2" type="ORF">TNIN_36451</name>
</gene>
<accession>A0A8X6Y456</accession>
<dbReference type="PANTHER" id="PTHR35601:SF1">
    <property type="entry name" value="TOXIN RELE"/>
    <property type="match status" value="1"/>
</dbReference>
<dbReference type="InterPro" id="IPR035093">
    <property type="entry name" value="RelE/ParE_toxin_dom_sf"/>
</dbReference>
<dbReference type="InterPro" id="IPR007712">
    <property type="entry name" value="RelE/ParE_toxin"/>
</dbReference>
<dbReference type="Pfam" id="PF05016">
    <property type="entry name" value="ParE_toxin"/>
    <property type="match status" value="1"/>
</dbReference>
<comment type="caution">
    <text evidence="2">The sequence shown here is derived from an EMBL/GenBank/DDBJ whole genome shotgun (WGS) entry which is preliminary data.</text>
</comment>
<dbReference type="OrthoDB" id="6445915at2759"/>
<protein>
    <submittedName>
        <fullName evidence="2">Uncharacterized protein</fullName>
    </submittedName>
</protein>
<dbReference type="PANTHER" id="PTHR35601">
    <property type="entry name" value="TOXIN RELE"/>
    <property type="match status" value="1"/>
</dbReference>
<keyword evidence="3" id="KW-1185">Reference proteome</keyword>
<dbReference type="EMBL" id="BMAV01015538">
    <property type="protein sequence ID" value="GFY65142.1"/>
    <property type="molecule type" value="Genomic_DNA"/>
</dbReference>
<dbReference type="AlphaFoldDB" id="A0A8X6Y456"/>
<sequence length="147" mass="16981">MANLGINIALDPKTSHHLTRLAEVTKEPIQELAKRLIIEGIECEIEEIALSDTVKESDRYAKKDFPALPEEIRLDIEKAIEKELKVNPNKAGKPLRGKLRGYRRLRFDNYRLIYRVNIPKRKVFLVTAGHRDNIYKRAGLLDLLPKL</sequence>
<dbReference type="Gene3D" id="3.30.2310.20">
    <property type="entry name" value="RelE-like"/>
    <property type="match status" value="1"/>
</dbReference>
<evidence type="ECO:0000256" key="1">
    <source>
        <dbReference type="ARBA" id="ARBA00022649"/>
    </source>
</evidence>
<proteinExistence type="predicted"/>
<name>A0A8X6Y456_9ARAC</name>
<dbReference type="NCBIfam" id="TIGR02385">
    <property type="entry name" value="RelE_StbE"/>
    <property type="match status" value="1"/>
</dbReference>